<evidence type="ECO:0000313" key="1">
    <source>
        <dbReference type="EMBL" id="PNY18008.1"/>
    </source>
</evidence>
<dbReference type="Proteomes" id="UP000236291">
    <property type="component" value="Unassembled WGS sequence"/>
</dbReference>
<sequence>MKQHHHLMLSSRGLLFYNSPISSVLSSTSTITQTQLNYPVTRNKIHELVEPYSVSTCDGIFCFVIDHRVNIMGSDYWRRIQDFPCSSPMLGPCDRPGVFVSGTVNWLTFIKEFHLDDRDSTLRAIVSLDLEKESFS</sequence>
<reference evidence="1 2" key="1">
    <citation type="journal article" date="2014" name="Am. J. Bot.">
        <title>Genome assembly and annotation for red clover (Trifolium pratense; Fabaceae).</title>
        <authorList>
            <person name="Istvanek J."/>
            <person name="Jaros M."/>
            <person name="Krenek A."/>
            <person name="Repkova J."/>
        </authorList>
    </citation>
    <scope>NUCLEOTIDE SEQUENCE [LARGE SCALE GENOMIC DNA]</scope>
    <source>
        <strain evidence="2">cv. Tatra</strain>
        <tissue evidence="1">Young leaves</tissue>
    </source>
</reference>
<reference evidence="1 2" key="2">
    <citation type="journal article" date="2017" name="Front. Plant Sci.">
        <title>Gene Classification and Mining of Molecular Markers Useful in Red Clover (Trifolium pratense) Breeding.</title>
        <authorList>
            <person name="Istvanek J."/>
            <person name="Dluhosova J."/>
            <person name="Dluhos P."/>
            <person name="Patkova L."/>
            <person name="Nedelnik J."/>
            <person name="Repkova J."/>
        </authorList>
    </citation>
    <scope>NUCLEOTIDE SEQUENCE [LARGE SCALE GENOMIC DNA]</scope>
    <source>
        <strain evidence="2">cv. Tatra</strain>
        <tissue evidence="1">Young leaves</tissue>
    </source>
</reference>
<evidence type="ECO:0000313" key="2">
    <source>
        <dbReference type="Proteomes" id="UP000236291"/>
    </source>
</evidence>
<comment type="caution">
    <text evidence="1">The sequence shown here is derived from an EMBL/GenBank/DDBJ whole genome shotgun (WGS) entry which is preliminary data.</text>
</comment>
<name>A0A2K3PRU4_TRIPR</name>
<dbReference type="EMBL" id="ASHM01009869">
    <property type="protein sequence ID" value="PNY18008.1"/>
    <property type="molecule type" value="Genomic_DNA"/>
</dbReference>
<dbReference type="AlphaFoldDB" id="A0A2K3PRU4"/>
<accession>A0A2K3PRU4</accession>
<organism evidence="1 2">
    <name type="scientific">Trifolium pratense</name>
    <name type="common">Red clover</name>
    <dbReference type="NCBI Taxonomy" id="57577"/>
    <lineage>
        <taxon>Eukaryota</taxon>
        <taxon>Viridiplantae</taxon>
        <taxon>Streptophyta</taxon>
        <taxon>Embryophyta</taxon>
        <taxon>Tracheophyta</taxon>
        <taxon>Spermatophyta</taxon>
        <taxon>Magnoliopsida</taxon>
        <taxon>eudicotyledons</taxon>
        <taxon>Gunneridae</taxon>
        <taxon>Pentapetalae</taxon>
        <taxon>rosids</taxon>
        <taxon>fabids</taxon>
        <taxon>Fabales</taxon>
        <taxon>Fabaceae</taxon>
        <taxon>Papilionoideae</taxon>
        <taxon>50 kb inversion clade</taxon>
        <taxon>NPAAA clade</taxon>
        <taxon>Hologalegina</taxon>
        <taxon>IRL clade</taxon>
        <taxon>Trifolieae</taxon>
        <taxon>Trifolium</taxon>
    </lineage>
</organism>
<gene>
    <name evidence="1" type="ORF">L195_g014765</name>
</gene>
<protein>
    <submittedName>
        <fullName evidence="1">F-box protein</fullName>
    </submittedName>
</protein>
<proteinExistence type="predicted"/>